<gene>
    <name evidence="1" type="ORF">IE53DRAFT_338849</name>
</gene>
<dbReference type="Proteomes" id="UP000245626">
    <property type="component" value="Unassembled WGS sequence"/>
</dbReference>
<reference evidence="1 2" key="1">
    <citation type="journal article" date="2018" name="Mol. Biol. Evol.">
        <title>Broad Genomic Sampling Reveals a Smut Pathogenic Ancestry of the Fungal Clade Ustilaginomycotina.</title>
        <authorList>
            <person name="Kijpornyongpan T."/>
            <person name="Mondo S.J."/>
            <person name="Barry K."/>
            <person name="Sandor L."/>
            <person name="Lee J."/>
            <person name="Lipzen A."/>
            <person name="Pangilinan J."/>
            <person name="LaButti K."/>
            <person name="Hainaut M."/>
            <person name="Henrissat B."/>
            <person name="Grigoriev I.V."/>
            <person name="Spatafora J.W."/>
            <person name="Aime M.C."/>
        </authorList>
    </citation>
    <scope>NUCLEOTIDE SEQUENCE [LARGE SCALE GENOMIC DNA]</scope>
    <source>
        <strain evidence="1 2">SA 807</strain>
    </source>
</reference>
<protein>
    <submittedName>
        <fullName evidence="1">SIR2-domain-containing protein</fullName>
    </submittedName>
</protein>
<name>A0ACD0P5Q9_9BASI</name>
<evidence type="ECO:0000313" key="1">
    <source>
        <dbReference type="EMBL" id="PWN53403.1"/>
    </source>
</evidence>
<organism evidence="1 2">
    <name type="scientific">Violaceomyces palustris</name>
    <dbReference type="NCBI Taxonomy" id="1673888"/>
    <lineage>
        <taxon>Eukaryota</taxon>
        <taxon>Fungi</taxon>
        <taxon>Dikarya</taxon>
        <taxon>Basidiomycota</taxon>
        <taxon>Ustilaginomycotina</taxon>
        <taxon>Ustilaginomycetes</taxon>
        <taxon>Violaceomycetales</taxon>
        <taxon>Violaceomycetaceae</taxon>
        <taxon>Violaceomyces</taxon>
    </lineage>
</organism>
<dbReference type="EMBL" id="KZ819727">
    <property type="protein sequence ID" value="PWN53403.1"/>
    <property type="molecule type" value="Genomic_DNA"/>
</dbReference>
<evidence type="ECO:0000313" key="2">
    <source>
        <dbReference type="Proteomes" id="UP000245626"/>
    </source>
</evidence>
<sequence length="588" mass="65274">MPSNQDGSSSDLDSRTVLPTSLGLEDPAAAELPPSSSDRLESSSTNYQDIDSEELEALEDEADDDEEDDETIIKLLDQAAEQYPPELVSTMIRELKEDGMVNFLQKYVVQRHCSIKKLLIALGVLLPRSIRDAEVPESSLLPILKTALSRILRRREKLPQYNTVDDAIQLIKNSKKIIVLSGAGISVSCGIPDFRSKDGIYANLQREGKFELDDPQDMFDKEFFMHNPSCFYSFAHSIFPSNFKPSPSHRFIKLLEERSQLLRNYSQNIDTLEQACGIENVLQCHGSFATATCTDPSCSFKAPGSSIRQAIFDRTVPLCPRCKERDERRKTGKKGKPVGARSSWKAGDDSDEEDEGPELAYGVMKPDITFFGEKLSDEFDHKLLQDRSEVDLLIVMGTSLKVAPVSELVAHIPHKTPTILINRTPILHMQMDIMLLGDSDEVVKYICEALAWKLPKPRMSHLVGGVPNGEEGEEGQDKDDSPAPDHGHLEPPQRIGQSHAWLFKGAEPGRLLEMLNDPSNGTDEEEEEEGGNDRSSSPVGEVQGEGVEGDEEGDKGEKKRGGERNGASRDSESDPHQQPQPPKRSRVV</sequence>
<proteinExistence type="predicted"/>
<accession>A0ACD0P5Q9</accession>
<keyword evidence="2" id="KW-1185">Reference proteome</keyword>